<evidence type="ECO:0000256" key="2">
    <source>
        <dbReference type="ARBA" id="ARBA00022448"/>
    </source>
</evidence>
<evidence type="ECO:0000256" key="6">
    <source>
        <dbReference type="ARBA" id="ARBA00023237"/>
    </source>
</evidence>
<name>A1ZRV6_MICM2</name>
<evidence type="ECO:0000256" key="4">
    <source>
        <dbReference type="ARBA" id="ARBA00022692"/>
    </source>
</evidence>
<keyword evidence="7" id="KW-0732">Signal</keyword>
<proteinExistence type="predicted"/>
<keyword evidence="5" id="KW-0472">Membrane</keyword>
<evidence type="ECO:0000256" key="3">
    <source>
        <dbReference type="ARBA" id="ARBA00022452"/>
    </source>
</evidence>
<evidence type="ECO:0000256" key="1">
    <source>
        <dbReference type="ARBA" id="ARBA00004571"/>
    </source>
</evidence>
<keyword evidence="10" id="KW-1185">Reference proteome</keyword>
<keyword evidence="4" id="KW-0812">Transmembrane</keyword>
<dbReference type="GO" id="GO:0044718">
    <property type="term" value="P:siderophore transmembrane transport"/>
    <property type="evidence" value="ECO:0007669"/>
    <property type="project" value="TreeGrafter"/>
</dbReference>
<dbReference type="PANTHER" id="PTHR30069">
    <property type="entry name" value="TONB-DEPENDENT OUTER MEMBRANE RECEPTOR"/>
    <property type="match status" value="1"/>
</dbReference>
<evidence type="ECO:0000313" key="10">
    <source>
        <dbReference type="Proteomes" id="UP000004095"/>
    </source>
</evidence>
<evidence type="ECO:0000313" key="9">
    <source>
        <dbReference type="EMBL" id="EAY26844.1"/>
    </source>
</evidence>
<dbReference type="AlphaFoldDB" id="A1ZRV6"/>
<dbReference type="Gene3D" id="2.40.170.20">
    <property type="entry name" value="TonB-dependent receptor, beta-barrel domain"/>
    <property type="match status" value="1"/>
</dbReference>
<dbReference type="SUPFAM" id="SSF49464">
    <property type="entry name" value="Carboxypeptidase regulatory domain-like"/>
    <property type="match status" value="1"/>
</dbReference>
<reference evidence="9 10" key="1">
    <citation type="submission" date="2007-01" db="EMBL/GenBank/DDBJ databases">
        <authorList>
            <person name="Haygood M."/>
            <person name="Podell S."/>
            <person name="Anderson C."/>
            <person name="Hopkinson B."/>
            <person name="Roe K."/>
            <person name="Barbeau K."/>
            <person name="Gaasterland T."/>
            <person name="Ferriera S."/>
            <person name="Johnson J."/>
            <person name="Kravitz S."/>
            <person name="Beeson K."/>
            <person name="Sutton G."/>
            <person name="Rogers Y.-H."/>
            <person name="Friedman R."/>
            <person name="Frazier M."/>
            <person name="Venter J.C."/>
        </authorList>
    </citation>
    <scope>NUCLEOTIDE SEQUENCE [LARGE SCALE GENOMIC DNA]</scope>
    <source>
        <strain evidence="9 10">ATCC 23134</strain>
    </source>
</reference>
<dbReference type="Proteomes" id="UP000004095">
    <property type="component" value="Unassembled WGS sequence"/>
</dbReference>
<dbReference type="Pfam" id="PF13620">
    <property type="entry name" value="CarboxypepD_reg"/>
    <property type="match status" value="1"/>
</dbReference>
<comment type="subcellular location">
    <subcellularLocation>
        <location evidence="1">Cell outer membrane</location>
        <topology evidence="1">Multi-pass membrane protein</topology>
    </subcellularLocation>
</comment>
<dbReference type="SUPFAM" id="SSF56935">
    <property type="entry name" value="Porins"/>
    <property type="match status" value="1"/>
</dbReference>
<accession>A1ZRV6</accession>
<evidence type="ECO:0000256" key="7">
    <source>
        <dbReference type="SAM" id="SignalP"/>
    </source>
</evidence>
<organism evidence="9 10">
    <name type="scientific">Microscilla marina ATCC 23134</name>
    <dbReference type="NCBI Taxonomy" id="313606"/>
    <lineage>
        <taxon>Bacteria</taxon>
        <taxon>Pseudomonadati</taxon>
        <taxon>Bacteroidota</taxon>
        <taxon>Cytophagia</taxon>
        <taxon>Cytophagales</taxon>
        <taxon>Microscillaceae</taxon>
        <taxon>Microscilla</taxon>
    </lineage>
</organism>
<dbReference type="eggNOG" id="COG4771">
    <property type="taxonomic scope" value="Bacteria"/>
</dbReference>
<dbReference type="GO" id="GO:0009279">
    <property type="term" value="C:cell outer membrane"/>
    <property type="evidence" value="ECO:0007669"/>
    <property type="project" value="UniProtKB-SubCell"/>
</dbReference>
<evidence type="ECO:0000259" key="8">
    <source>
        <dbReference type="Pfam" id="PF25183"/>
    </source>
</evidence>
<sequence>MFKRHIMKKVLLTLSFIMALILGANQTFAQGVTTSALSGKIEDDKGEALVGATVVAVHIPSGTQYGVATNVNGRFRLSNMRVGGPYKITVSYIGFKNNERSGIVLALGQTLNLTIKMLSDAATLKAVEVVGRKDDVFDGNRTGIQTIVNEQRINETPTVSRSIADFARLEPTANLSEGDDGFSVSVAGQNNRYNAIYIDGAVNNDVFGLSGSGTNGGQTGVAPISIDAIEQFQVSVAPFDVRQSGFAGGSINAVTRSGSNKFEGSVYGFFRNQDMAGITPIEKGDIATQRAGLPDFSAMTYGVRLGGPIIKDKLFFFLSAELQRDETPLPFNASTYQGNSSITDLNQLVSKLNGYGYDPGGYIQNNSFLNAERFLARVDYNINKNHRLTFRISNTGARNQERFQSGTQNINFQNGAESFTSNTTSAALELRSSFGNSYANKFTAGYTRVKDDRDPTGNPFPRVEISDGQGTITFGSEPFSTANLLTQDVFTITNDFEIYKGKHTITIGTHNEFYSIGNLFIAFNYGSYEFSSLNDFLTDQPSTDYSRNYSQVDNIVGDNSQAIAKFNAGQIGFYVQDEYQANDRLKLTAGIRVDIPIFQNTPTNEAFNNTTVPLLSQNYDLKGARTGSFIKPQVMISPRFGFNYDVNGDQTLQLRGGVGVFTSRVPLVWPGGAFNNYGLNVGGVFNGTDVFNPDVNSQSPGAIDPGNVTPSGSIDLFAEDFKIPQVLKADIAVDYKLPWGMIGTLEFLYTKVLSAPTYQNVNLKPSTSNLTGADNRPVYDRRDEIDDTYGRILLASSTDKGYAYNIVAQIQKPFDNGLSFAVSYSYGDSYSVFDGTSSQNSSQWRGLHTVNGRNNMNEIQRSAFSAGSRVLAQVSYRKEYAGFGASQIGLVFTGQSGRPYSYIYNDNGNLTNEDSRERSLIYVPRNASEINLVDITDDNNNVTKTAAQQWTELDSFIESDKYLSTRRGQYAERNMNRAPFLSFIDLRFLQEFYVKTAKGHKNILQFTLDIFNWGNMLNSEWGQLRTVSSEFQLINYEGRAADGTTPQFTYNGVQKNDPAYANFDDSGFRSSRWQMQVGVRYIFK</sequence>
<evidence type="ECO:0000256" key="5">
    <source>
        <dbReference type="ARBA" id="ARBA00023136"/>
    </source>
</evidence>
<keyword evidence="6" id="KW-0998">Cell outer membrane</keyword>
<gene>
    <name evidence="9" type="ORF">M23134_04794</name>
</gene>
<feature type="signal peptide" evidence="7">
    <location>
        <begin position="1"/>
        <end position="29"/>
    </location>
</feature>
<dbReference type="InterPro" id="IPR057601">
    <property type="entry name" value="Oar-like_b-barrel"/>
</dbReference>
<dbReference type="InterPro" id="IPR039426">
    <property type="entry name" value="TonB-dep_rcpt-like"/>
</dbReference>
<dbReference type="EMBL" id="AAWS01000029">
    <property type="protein sequence ID" value="EAY26844.1"/>
    <property type="molecule type" value="Genomic_DNA"/>
</dbReference>
<feature type="domain" description="TonB-dependent transporter Oar-like beta-barrel" evidence="8">
    <location>
        <begin position="254"/>
        <end position="333"/>
    </location>
</feature>
<keyword evidence="2" id="KW-0813">Transport</keyword>
<dbReference type="Pfam" id="PF25183">
    <property type="entry name" value="OMP_b-brl_4"/>
    <property type="match status" value="2"/>
</dbReference>
<dbReference type="InterPro" id="IPR008969">
    <property type="entry name" value="CarboxyPept-like_regulatory"/>
</dbReference>
<dbReference type="InterPro" id="IPR036942">
    <property type="entry name" value="Beta-barrel_TonB_sf"/>
</dbReference>
<feature type="chain" id="PRO_5002642415" evidence="7">
    <location>
        <begin position="30"/>
        <end position="1084"/>
    </location>
</feature>
<dbReference type="PANTHER" id="PTHR30069:SF46">
    <property type="entry name" value="OAR PROTEIN"/>
    <property type="match status" value="1"/>
</dbReference>
<dbReference type="GO" id="GO:0015344">
    <property type="term" value="F:siderophore uptake transmembrane transporter activity"/>
    <property type="evidence" value="ECO:0007669"/>
    <property type="project" value="TreeGrafter"/>
</dbReference>
<protein>
    <submittedName>
        <fullName evidence="9">Oar protein, putative</fullName>
    </submittedName>
</protein>
<keyword evidence="3" id="KW-1134">Transmembrane beta strand</keyword>
<dbReference type="Gene3D" id="2.60.40.1120">
    <property type="entry name" value="Carboxypeptidase-like, regulatory domain"/>
    <property type="match status" value="1"/>
</dbReference>
<feature type="domain" description="TonB-dependent transporter Oar-like beta-barrel" evidence="8">
    <location>
        <begin position="361"/>
        <end position="1018"/>
    </location>
</feature>
<comment type="caution">
    <text evidence="9">The sequence shown here is derived from an EMBL/GenBank/DDBJ whole genome shotgun (WGS) entry which is preliminary data.</text>
</comment>